<accession>A0A4R5CRK9</accession>
<reference evidence="1 2" key="1">
    <citation type="submission" date="2019-03" db="EMBL/GenBank/DDBJ databases">
        <title>Draft genome sequences of novel Actinobacteria.</title>
        <authorList>
            <person name="Sahin N."/>
            <person name="Ay H."/>
            <person name="Saygin H."/>
        </authorList>
    </citation>
    <scope>NUCLEOTIDE SEQUENCE [LARGE SCALE GENOMIC DNA]</scope>
    <source>
        <strain evidence="1 2">5K138</strain>
    </source>
</reference>
<organism evidence="1 2">
    <name type="scientific">Jiangella asiatica</name>
    <dbReference type="NCBI Taxonomy" id="2530372"/>
    <lineage>
        <taxon>Bacteria</taxon>
        <taxon>Bacillati</taxon>
        <taxon>Actinomycetota</taxon>
        <taxon>Actinomycetes</taxon>
        <taxon>Jiangellales</taxon>
        <taxon>Jiangellaceae</taxon>
        <taxon>Jiangella</taxon>
    </lineage>
</organism>
<protein>
    <recommendedName>
        <fullName evidence="3">DUF4287 domain-containing protein</fullName>
    </recommendedName>
</protein>
<dbReference type="AlphaFoldDB" id="A0A4R5CRK9"/>
<dbReference type="Proteomes" id="UP000294739">
    <property type="component" value="Unassembled WGS sequence"/>
</dbReference>
<dbReference type="SUPFAM" id="SSF55961">
    <property type="entry name" value="Bet v1-like"/>
    <property type="match status" value="1"/>
</dbReference>
<dbReference type="OrthoDB" id="3837807at2"/>
<comment type="caution">
    <text evidence="1">The sequence shown here is derived from an EMBL/GenBank/DDBJ whole genome shotgun (WGS) entry which is preliminary data.</text>
</comment>
<dbReference type="Gene3D" id="3.30.530.20">
    <property type="match status" value="1"/>
</dbReference>
<gene>
    <name evidence="1" type="ORF">E1269_23915</name>
</gene>
<keyword evidence="2" id="KW-1185">Reference proteome</keyword>
<dbReference type="InterPro" id="IPR023393">
    <property type="entry name" value="START-like_dom_sf"/>
</dbReference>
<proteinExistence type="predicted"/>
<dbReference type="InParanoid" id="A0A4R5CRK9"/>
<name>A0A4R5CRK9_9ACTN</name>
<evidence type="ECO:0000313" key="2">
    <source>
        <dbReference type="Proteomes" id="UP000294739"/>
    </source>
</evidence>
<evidence type="ECO:0008006" key="3">
    <source>
        <dbReference type="Google" id="ProtNLM"/>
    </source>
</evidence>
<dbReference type="EMBL" id="SMKZ01000044">
    <property type="protein sequence ID" value="TDE01064.1"/>
    <property type="molecule type" value="Genomic_DNA"/>
</dbReference>
<evidence type="ECO:0000313" key="1">
    <source>
        <dbReference type="EMBL" id="TDE01064.1"/>
    </source>
</evidence>
<sequence length="220" mass="24137">MAKTGESYTAARATLLAGRLAPTRDAEEPVLTAPDAIIRERTGRGWEEWFDLLDDWGAAGRPHREIARHVAELLDVVPLAWPAQAVTVSYERARGGRAVGQHPNGFAVTASRTVDVDVERLFDACADEPRRAGWLPGRVLRERTATRPRSARFDWIGVDGLAPGQGRVAVTFVPKGEAKALVAIEHSRLPDREAAALLKAWWRERLGALKARLEDGNPDA</sequence>